<evidence type="ECO:0000313" key="1">
    <source>
        <dbReference type="EMBL" id="MBK1865125.1"/>
    </source>
</evidence>
<dbReference type="Proteomes" id="UP000616151">
    <property type="component" value="Unassembled WGS sequence"/>
</dbReference>
<organism evidence="1 2">
    <name type="scientific">Taklimakanibacter albus</name>
    <dbReference type="NCBI Taxonomy" id="2800327"/>
    <lineage>
        <taxon>Bacteria</taxon>
        <taxon>Pseudomonadati</taxon>
        <taxon>Pseudomonadota</taxon>
        <taxon>Alphaproteobacteria</taxon>
        <taxon>Hyphomicrobiales</taxon>
        <taxon>Aestuariivirgaceae</taxon>
        <taxon>Taklimakanibacter</taxon>
    </lineage>
</organism>
<name>A0ACC5QXN3_9HYPH</name>
<evidence type="ECO:0000313" key="2">
    <source>
        <dbReference type="Proteomes" id="UP000616151"/>
    </source>
</evidence>
<sequence length="291" mass="31937">MILFAEVADCGSFTKAGVRLGIPKSTISQRISQLEARLGLRLLNRSTRNVTLTGSGQVYVEHCRRIRAEAALATMAMSNLKDQPVGALRITCPEVTASYFMPGFLRDFSAQFPRIEIEVLATNENLDIIQERIDFAFRVGSVSGQDFIVRTISSIKRIPVASPDYLNSAAPVTQPDDLLHHRCLIHAAHPEWSFTKDDARSAFHPPAAIKSDSMGFLLQASVAGSGIALLPAYISASFRAAGALIELLPDWQVPAHQMSLIFPNRDNHSKAQSAFRAYVEACDFSRLSSTF</sequence>
<dbReference type="EMBL" id="JAENHL010000004">
    <property type="protein sequence ID" value="MBK1865125.1"/>
    <property type="molecule type" value="Genomic_DNA"/>
</dbReference>
<protein>
    <submittedName>
        <fullName evidence="1">LysR family transcriptional regulator</fullName>
    </submittedName>
</protein>
<keyword evidence="2" id="KW-1185">Reference proteome</keyword>
<accession>A0ACC5QXN3</accession>
<comment type="caution">
    <text evidence="1">The sequence shown here is derived from an EMBL/GenBank/DDBJ whole genome shotgun (WGS) entry which is preliminary data.</text>
</comment>
<proteinExistence type="predicted"/>
<reference evidence="1" key="1">
    <citation type="submission" date="2021-01" db="EMBL/GenBank/DDBJ databases">
        <authorList>
            <person name="Sun Q."/>
        </authorList>
    </citation>
    <scope>NUCLEOTIDE SEQUENCE</scope>
    <source>
        <strain evidence="1">YIM B02566</strain>
    </source>
</reference>
<gene>
    <name evidence="1" type="ORF">JHL16_02080</name>
</gene>